<dbReference type="EMBL" id="PKLZ01000015">
    <property type="protein sequence ID" value="PLW81212.1"/>
    <property type="molecule type" value="Genomic_DNA"/>
</dbReference>
<protein>
    <recommendedName>
        <fullName evidence="5">Ribosome maturation factor RimM</fullName>
    </recommendedName>
</protein>
<sequence length="180" mass="20255">MNEPVVSERLVIGRITGCYGIKGWVKIHSYTEPMENFLDYGEWMIERRAGLENIRFDAGRRQGKGLVAHIEGVDDRNLAETYQGLEVSVAGSALPALEEGDYYWRELQGMQVWCVENGGYVLLGTVDYLIDTGANDVLVIKPCEGSVDERERLVPWLPGSTVTRVDKDAARIEVDWCLED</sequence>
<organism evidence="8 9">
    <name type="scientific">Kineobactrum sediminis</name>
    <dbReference type="NCBI Taxonomy" id="1905677"/>
    <lineage>
        <taxon>Bacteria</taxon>
        <taxon>Pseudomonadati</taxon>
        <taxon>Pseudomonadota</taxon>
        <taxon>Gammaproteobacteria</taxon>
        <taxon>Cellvibrionales</taxon>
        <taxon>Halieaceae</taxon>
        <taxon>Kineobactrum</taxon>
    </lineage>
</organism>
<dbReference type="GO" id="GO:0043022">
    <property type="term" value="F:ribosome binding"/>
    <property type="evidence" value="ECO:0007669"/>
    <property type="project" value="InterPro"/>
</dbReference>
<dbReference type="InterPro" id="IPR002676">
    <property type="entry name" value="RimM_N"/>
</dbReference>
<dbReference type="SUPFAM" id="SSF50346">
    <property type="entry name" value="PRC-barrel domain"/>
    <property type="match status" value="1"/>
</dbReference>
<comment type="domain">
    <text evidence="5">The PRC barrel domain binds ribosomal protein uS19.</text>
</comment>
<comment type="caution">
    <text evidence="8">The sequence shown here is derived from an EMBL/GenBank/DDBJ whole genome shotgun (WGS) entry which is preliminary data.</text>
</comment>
<feature type="domain" description="PRC-barrel" evidence="7">
    <location>
        <begin position="100"/>
        <end position="175"/>
    </location>
</feature>
<comment type="similarity">
    <text evidence="5">Belongs to the RimM family.</text>
</comment>
<dbReference type="InterPro" id="IPR009000">
    <property type="entry name" value="Transl_B-barrel_sf"/>
</dbReference>
<dbReference type="GO" id="GO:0006364">
    <property type="term" value="P:rRNA processing"/>
    <property type="evidence" value="ECO:0007669"/>
    <property type="project" value="UniProtKB-UniRule"/>
</dbReference>
<gene>
    <name evidence="5" type="primary">rimM</name>
    <name evidence="8" type="ORF">CWI75_16380</name>
</gene>
<dbReference type="PANTHER" id="PTHR33692:SF1">
    <property type="entry name" value="RIBOSOME MATURATION FACTOR RIMM"/>
    <property type="match status" value="1"/>
</dbReference>
<dbReference type="InterPro" id="IPR036976">
    <property type="entry name" value="RimM_N_sf"/>
</dbReference>
<reference evidence="9" key="1">
    <citation type="submission" date="2017-11" db="EMBL/GenBank/DDBJ databases">
        <title>The draft genome sequence of Chromatocurvus sp. F02.</title>
        <authorList>
            <person name="Du Z.-J."/>
            <person name="Chang Y.-Q."/>
        </authorList>
    </citation>
    <scope>NUCLEOTIDE SEQUENCE [LARGE SCALE GENOMIC DNA]</scope>
    <source>
        <strain evidence="9">F02</strain>
    </source>
</reference>
<dbReference type="InterPro" id="IPR011961">
    <property type="entry name" value="RimM"/>
</dbReference>
<dbReference type="SUPFAM" id="SSF50447">
    <property type="entry name" value="Translation proteins"/>
    <property type="match status" value="1"/>
</dbReference>
<evidence type="ECO:0000256" key="4">
    <source>
        <dbReference type="ARBA" id="ARBA00023186"/>
    </source>
</evidence>
<dbReference type="Pfam" id="PF05239">
    <property type="entry name" value="PRC"/>
    <property type="match status" value="1"/>
</dbReference>
<dbReference type="InterPro" id="IPR027275">
    <property type="entry name" value="PRC-brl_dom"/>
</dbReference>
<evidence type="ECO:0000256" key="2">
    <source>
        <dbReference type="ARBA" id="ARBA00022517"/>
    </source>
</evidence>
<evidence type="ECO:0000256" key="1">
    <source>
        <dbReference type="ARBA" id="ARBA00022490"/>
    </source>
</evidence>
<keyword evidence="2 5" id="KW-0690">Ribosome biogenesis</keyword>
<evidence type="ECO:0000256" key="3">
    <source>
        <dbReference type="ARBA" id="ARBA00022552"/>
    </source>
</evidence>
<dbReference type="NCBIfam" id="TIGR02273">
    <property type="entry name" value="16S_RimM"/>
    <property type="match status" value="1"/>
</dbReference>
<dbReference type="RefSeq" id="WP_101522610.1">
    <property type="nucleotide sequence ID" value="NZ_PKLZ01000015.1"/>
</dbReference>
<dbReference type="AlphaFoldDB" id="A0A2N5XYL1"/>
<accession>A0A2N5XYL1</accession>
<dbReference type="Gene3D" id="2.40.30.60">
    <property type="entry name" value="RimM"/>
    <property type="match status" value="1"/>
</dbReference>
<feature type="domain" description="RimM N-terminal" evidence="6">
    <location>
        <begin position="11"/>
        <end position="90"/>
    </location>
</feature>
<comment type="function">
    <text evidence="5">An accessory protein needed during the final step in the assembly of 30S ribosomal subunit, possibly for assembly of the head region. Essential for efficient processing of 16S rRNA. May be needed both before and after RbfA during the maturation of 16S rRNA. It has affinity for free ribosomal 30S subunits but not for 70S ribosomes.</text>
</comment>
<dbReference type="Proteomes" id="UP000234845">
    <property type="component" value="Unassembled WGS sequence"/>
</dbReference>
<dbReference type="GO" id="GO:0005840">
    <property type="term" value="C:ribosome"/>
    <property type="evidence" value="ECO:0007669"/>
    <property type="project" value="InterPro"/>
</dbReference>
<comment type="subcellular location">
    <subcellularLocation>
        <location evidence="5">Cytoplasm</location>
    </subcellularLocation>
</comment>
<dbReference type="HAMAP" id="MF_00014">
    <property type="entry name" value="Ribosome_mat_RimM"/>
    <property type="match status" value="1"/>
</dbReference>
<dbReference type="Gene3D" id="2.30.30.240">
    <property type="entry name" value="PRC-barrel domain"/>
    <property type="match status" value="1"/>
</dbReference>
<evidence type="ECO:0000313" key="9">
    <source>
        <dbReference type="Proteomes" id="UP000234845"/>
    </source>
</evidence>
<dbReference type="GO" id="GO:0042274">
    <property type="term" value="P:ribosomal small subunit biogenesis"/>
    <property type="evidence" value="ECO:0007669"/>
    <property type="project" value="UniProtKB-UniRule"/>
</dbReference>
<evidence type="ECO:0000259" key="7">
    <source>
        <dbReference type="Pfam" id="PF05239"/>
    </source>
</evidence>
<dbReference type="Pfam" id="PF01782">
    <property type="entry name" value="RimM"/>
    <property type="match status" value="1"/>
</dbReference>
<proteinExistence type="inferred from homology"/>
<evidence type="ECO:0000259" key="6">
    <source>
        <dbReference type="Pfam" id="PF01782"/>
    </source>
</evidence>
<evidence type="ECO:0000313" key="8">
    <source>
        <dbReference type="EMBL" id="PLW81212.1"/>
    </source>
</evidence>
<comment type="subunit">
    <text evidence="5">Binds ribosomal protein uS19.</text>
</comment>
<evidence type="ECO:0000256" key="5">
    <source>
        <dbReference type="HAMAP-Rule" id="MF_00014"/>
    </source>
</evidence>
<keyword evidence="1 5" id="KW-0963">Cytoplasm</keyword>
<keyword evidence="3 5" id="KW-0698">rRNA processing</keyword>
<name>A0A2N5XYL1_9GAMM</name>
<keyword evidence="9" id="KW-1185">Reference proteome</keyword>
<dbReference type="OrthoDB" id="9783509at2"/>
<dbReference type="PANTHER" id="PTHR33692">
    <property type="entry name" value="RIBOSOME MATURATION FACTOR RIMM"/>
    <property type="match status" value="1"/>
</dbReference>
<dbReference type="GO" id="GO:0005737">
    <property type="term" value="C:cytoplasm"/>
    <property type="evidence" value="ECO:0007669"/>
    <property type="project" value="UniProtKB-SubCell"/>
</dbReference>
<dbReference type="InterPro" id="IPR011033">
    <property type="entry name" value="PRC_barrel-like_sf"/>
</dbReference>
<keyword evidence="4 5" id="KW-0143">Chaperone</keyword>